<comment type="cofactor">
    <cofactor evidence="1">
        <name>Mg(2+)</name>
        <dbReference type="ChEBI" id="CHEBI:18420"/>
    </cofactor>
</comment>
<keyword evidence="8" id="KW-1185">Reference proteome</keyword>
<dbReference type="Pfam" id="PF00293">
    <property type="entry name" value="NUDIX"/>
    <property type="match status" value="1"/>
</dbReference>
<dbReference type="SUPFAM" id="SSF55811">
    <property type="entry name" value="Nudix"/>
    <property type="match status" value="1"/>
</dbReference>
<name>C7R4H1_JONDD</name>
<reference evidence="7 8" key="1">
    <citation type="journal article" date="2009" name="Stand. Genomic Sci.">
        <title>Complete genome sequence of Jonesia denitrificans type strain (Prevot 55134).</title>
        <authorList>
            <person name="Pukall R."/>
            <person name="Gehrich-Schroter G."/>
            <person name="Lapidus A."/>
            <person name="Nolan M."/>
            <person name="Glavina Del Rio T."/>
            <person name="Lucas S."/>
            <person name="Chen F."/>
            <person name="Tice H."/>
            <person name="Pitluck S."/>
            <person name="Cheng J.F."/>
            <person name="Copeland A."/>
            <person name="Saunders E."/>
            <person name="Brettin T."/>
            <person name="Detter J.C."/>
            <person name="Bruce D."/>
            <person name="Goodwin L."/>
            <person name="Pati A."/>
            <person name="Ivanova N."/>
            <person name="Mavromatis K."/>
            <person name="Ovchinnikova G."/>
            <person name="Chen A."/>
            <person name="Palaniappan K."/>
            <person name="Land M."/>
            <person name="Hauser L."/>
            <person name="Chang Y.J."/>
            <person name="Jeffries C.D."/>
            <person name="Chain P."/>
            <person name="Goker M."/>
            <person name="Bristow J."/>
            <person name="Eisen J.A."/>
            <person name="Markowitz V."/>
            <person name="Hugenholtz P."/>
            <person name="Kyrpides N.C."/>
            <person name="Klenk H.P."/>
            <person name="Han C."/>
        </authorList>
    </citation>
    <scope>NUCLEOTIDE SEQUENCE [LARGE SCALE GENOMIC DNA]</scope>
    <source>
        <strain evidence="8">ATCC 14870 / DSM 20603 / BCRC 15368 / CIP 55.134 / JCM 11481 / NBRC 15587 / NCTC 10816 / Prevot 55134</strain>
    </source>
</reference>
<dbReference type="KEGG" id="jde:Jden_1372"/>
<gene>
    <name evidence="7" type="ordered locus">Jden_1372</name>
</gene>
<evidence type="ECO:0000256" key="1">
    <source>
        <dbReference type="ARBA" id="ARBA00001946"/>
    </source>
</evidence>
<organism evidence="7 8">
    <name type="scientific">Jonesia denitrificans (strain ATCC 14870 / DSM 20603 / BCRC 15368 / CIP 55.134 / JCM 11481 / NBRC 15587 / NCTC 10816 / Prevot 55134)</name>
    <name type="common">Listeria denitrificans</name>
    <dbReference type="NCBI Taxonomy" id="471856"/>
    <lineage>
        <taxon>Bacteria</taxon>
        <taxon>Bacillati</taxon>
        <taxon>Actinomycetota</taxon>
        <taxon>Actinomycetes</taxon>
        <taxon>Micrococcales</taxon>
        <taxon>Jonesiaceae</taxon>
        <taxon>Jonesia</taxon>
    </lineage>
</organism>
<dbReference type="Proteomes" id="UP000000628">
    <property type="component" value="Chromosome"/>
</dbReference>
<dbReference type="EMBL" id="CP001706">
    <property type="protein sequence ID" value="ACV09028.1"/>
    <property type="molecule type" value="Genomic_DNA"/>
</dbReference>
<dbReference type="PANTHER" id="PTHR43046">
    <property type="entry name" value="GDP-MANNOSE MANNOSYL HYDROLASE"/>
    <property type="match status" value="1"/>
</dbReference>
<dbReference type="PRINTS" id="PR00502">
    <property type="entry name" value="NUDIXFAMILY"/>
</dbReference>
<evidence type="ECO:0000256" key="4">
    <source>
        <dbReference type="ARBA" id="ARBA00022842"/>
    </source>
</evidence>
<keyword evidence="4" id="KW-0460">Magnesium</keyword>
<dbReference type="HOGENOM" id="CLU_100874_0_0_11"/>
<evidence type="ECO:0000313" key="7">
    <source>
        <dbReference type="EMBL" id="ACV09028.1"/>
    </source>
</evidence>
<dbReference type="InterPro" id="IPR000086">
    <property type="entry name" value="NUDIX_hydrolase_dom"/>
</dbReference>
<keyword evidence="3 5" id="KW-0378">Hydrolase</keyword>
<dbReference type="PROSITE" id="PS51462">
    <property type="entry name" value="NUDIX"/>
    <property type="match status" value="1"/>
</dbReference>
<evidence type="ECO:0000313" key="8">
    <source>
        <dbReference type="Proteomes" id="UP000000628"/>
    </source>
</evidence>
<evidence type="ECO:0000259" key="6">
    <source>
        <dbReference type="PROSITE" id="PS51462"/>
    </source>
</evidence>
<dbReference type="PANTHER" id="PTHR43046:SF12">
    <property type="entry name" value="GDP-MANNOSE MANNOSYL HYDROLASE"/>
    <property type="match status" value="1"/>
</dbReference>
<protein>
    <submittedName>
        <fullName evidence="7">NUDIX hydrolase</fullName>
    </submittedName>
</protein>
<feature type="domain" description="Nudix hydrolase" evidence="6">
    <location>
        <begin position="8"/>
        <end position="151"/>
    </location>
</feature>
<dbReference type="InterPro" id="IPR020476">
    <property type="entry name" value="Nudix_hydrolase"/>
</dbReference>
<evidence type="ECO:0000256" key="2">
    <source>
        <dbReference type="ARBA" id="ARBA00005582"/>
    </source>
</evidence>
<dbReference type="InterPro" id="IPR020084">
    <property type="entry name" value="NUDIX_hydrolase_CS"/>
</dbReference>
<dbReference type="RefSeq" id="WP_015771656.1">
    <property type="nucleotide sequence ID" value="NC_013174.1"/>
</dbReference>
<dbReference type="CDD" id="cd04685">
    <property type="entry name" value="NUDIX_Hydrolase"/>
    <property type="match status" value="1"/>
</dbReference>
<dbReference type="AlphaFoldDB" id="C7R4H1"/>
<proteinExistence type="inferred from homology"/>
<dbReference type="GO" id="GO:0016787">
    <property type="term" value="F:hydrolase activity"/>
    <property type="evidence" value="ECO:0007669"/>
    <property type="project" value="UniProtKB-KW"/>
</dbReference>
<dbReference type="eggNOG" id="COG0494">
    <property type="taxonomic scope" value="Bacteria"/>
</dbReference>
<comment type="similarity">
    <text evidence="2 5">Belongs to the Nudix hydrolase family.</text>
</comment>
<dbReference type="PROSITE" id="PS00893">
    <property type="entry name" value="NUDIX_BOX"/>
    <property type="match status" value="1"/>
</dbReference>
<evidence type="ECO:0000256" key="5">
    <source>
        <dbReference type="RuleBase" id="RU003476"/>
    </source>
</evidence>
<accession>C7R4H1</accession>
<evidence type="ECO:0000256" key="3">
    <source>
        <dbReference type="ARBA" id="ARBA00022801"/>
    </source>
</evidence>
<sequence>MTKHPAYRTRDAARVILLDANNNVLMLRGHDEHNPTRHWWFTVGGGLDAGESHRQAAVREVFEETGITLEEGDLVGPVMFRSAIFDFQAEHIVQHETFFVAHLDTAPVLSTTGWTDVEQRFVDDLAWLSVHDLTNATCEVFPENLTALITSMSTGWDGTVIRLRHDQSHTPH</sequence>
<dbReference type="InterPro" id="IPR015797">
    <property type="entry name" value="NUDIX_hydrolase-like_dom_sf"/>
</dbReference>
<dbReference type="Gene3D" id="3.90.79.10">
    <property type="entry name" value="Nucleoside Triphosphate Pyrophosphohydrolase"/>
    <property type="match status" value="1"/>
</dbReference>
<dbReference type="STRING" id="471856.Jden_1372"/>